<comment type="caution">
    <text evidence="2">The sequence shown here is derived from an EMBL/GenBank/DDBJ whole genome shotgun (WGS) entry which is preliminary data.</text>
</comment>
<protein>
    <submittedName>
        <fullName evidence="2">Uncharacterized protein</fullName>
    </submittedName>
</protein>
<evidence type="ECO:0000313" key="3">
    <source>
        <dbReference type="Proteomes" id="UP000834611"/>
    </source>
</evidence>
<sequence length="114" mass="12669">MGLRIIGIFILAVSIILGIYVKATTGGGYFDRFSPIESSMYISLAAIVALMGVILIGCGYIVEAIDRNGSKLRYLLNSDEESNYLEELAEQNGVRRDGKVDKTNHEKIREILKR</sequence>
<dbReference type="RefSeq" id="WP_137019150.1">
    <property type="nucleotide sequence ID" value="NZ_CAHPRV010000002.1"/>
</dbReference>
<dbReference type="AlphaFoldDB" id="A0A9N8D1L9"/>
<organism evidence="2 3">
    <name type="scientific">Providencia rettgeri</name>
    <dbReference type="NCBI Taxonomy" id="587"/>
    <lineage>
        <taxon>Bacteria</taxon>
        <taxon>Pseudomonadati</taxon>
        <taxon>Pseudomonadota</taxon>
        <taxon>Gammaproteobacteria</taxon>
        <taxon>Enterobacterales</taxon>
        <taxon>Morganellaceae</taxon>
        <taxon>Providencia</taxon>
    </lineage>
</organism>
<gene>
    <name evidence="2" type="ORF">GHA_03485</name>
</gene>
<accession>A0A9N8D1L9</accession>
<evidence type="ECO:0000256" key="1">
    <source>
        <dbReference type="SAM" id="Phobius"/>
    </source>
</evidence>
<evidence type="ECO:0000313" key="2">
    <source>
        <dbReference type="EMBL" id="CAB5710091.1"/>
    </source>
</evidence>
<keyword evidence="1" id="KW-1133">Transmembrane helix</keyword>
<feature type="transmembrane region" description="Helical" evidence="1">
    <location>
        <begin position="41"/>
        <end position="62"/>
    </location>
</feature>
<reference evidence="2" key="1">
    <citation type="submission" date="2020-05" db="EMBL/GenBank/DDBJ databases">
        <authorList>
            <person name="Delgado-Blas J."/>
        </authorList>
    </citation>
    <scope>NUCLEOTIDE SEQUENCE</scope>
    <source>
        <strain evidence="2">BB1453</strain>
    </source>
</reference>
<dbReference type="Proteomes" id="UP000834611">
    <property type="component" value="Unassembled WGS sequence"/>
</dbReference>
<feature type="transmembrane region" description="Helical" evidence="1">
    <location>
        <begin position="5"/>
        <end position="21"/>
    </location>
</feature>
<name>A0A9N8D1L9_PRORE</name>
<proteinExistence type="predicted"/>
<keyword evidence="1" id="KW-0472">Membrane</keyword>
<keyword evidence="1" id="KW-0812">Transmembrane</keyword>
<dbReference type="EMBL" id="CAHPSF010000011">
    <property type="protein sequence ID" value="CAB5710091.1"/>
    <property type="molecule type" value="Genomic_DNA"/>
</dbReference>